<feature type="compositionally biased region" description="Pro residues" evidence="2">
    <location>
        <begin position="21"/>
        <end position="34"/>
    </location>
</feature>
<feature type="compositionally biased region" description="Acidic residues" evidence="2">
    <location>
        <begin position="684"/>
        <end position="698"/>
    </location>
</feature>
<evidence type="ECO:0000313" key="3">
    <source>
        <dbReference type="EMBL" id="KAL0948512.1"/>
    </source>
</evidence>
<feature type="region of interest" description="Disordered" evidence="2">
    <location>
        <begin position="343"/>
        <end position="422"/>
    </location>
</feature>
<evidence type="ECO:0000256" key="1">
    <source>
        <dbReference type="SAM" id="Coils"/>
    </source>
</evidence>
<organism evidence="3 4">
    <name type="scientific">Hohenbuehelia grisea</name>
    <dbReference type="NCBI Taxonomy" id="104357"/>
    <lineage>
        <taxon>Eukaryota</taxon>
        <taxon>Fungi</taxon>
        <taxon>Dikarya</taxon>
        <taxon>Basidiomycota</taxon>
        <taxon>Agaricomycotina</taxon>
        <taxon>Agaricomycetes</taxon>
        <taxon>Agaricomycetidae</taxon>
        <taxon>Agaricales</taxon>
        <taxon>Pleurotineae</taxon>
        <taxon>Pleurotaceae</taxon>
        <taxon>Hohenbuehelia</taxon>
    </lineage>
</organism>
<feature type="region of interest" description="Disordered" evidence="2">
    <location>
        <begin position="672"/>
        <end position="698"/>
    </location>
</feature>
<dbReference type="Proteomes" id="UP001556367">
    <property type="component" value="Unassembled WGS sequence"/>
</dbReference>
<keyword evidence="1" id="KW-0175">Coiled coil</keyword>
<feature type="region of interest" description="Disordered" evidence="2">
    <location>
        <begin position="1"/>
        <end position="51"/>
    </location>
</feature>
<keyword evidence="4" id="KW-1185">Reference proteome</keyword>
<sequence length="698" mass="75130">MSHPAPIFPAAHAGIASSPTSPSPRSSPGPPSPHPDTSLFLPPADPASEVDEINSLTPDAMDVENPTAVLVVPEPGVLPPAAAVEPRQAADTTVLPSSSLVVDPLRSPEPLVPSAEEILQRRQADLAHREWRVEVKSVLSDHQDFASRAFLDSFPVLWNRGVATFPHPQDAQEQEWRTKVLKATLPFLLRHRGAGAVVRQMDPTVHNLLNHLEESEQTITETMAAGTGHRDAYKTLEQQVRDRTRELDRATEATDAVEALAHKDAKARGLKGSAIFKFVGDRVAAHETKIEALTKDLASLGEDLDDLSLKIANVKDDLATAKQIRDDFRHELFEVRYPLPAPPAVAPSAVPVPKKTKAPKTKGKGKPKMAASLAPESPPPRSPSPVSGPSKCPAPASDEDSEPIATCRTKRSKPAPEDLFLPPLSDSDVVVVEAKDSAPVPGPSKPATRSQMVDKGKKASGVVLKVPAPKAPALPFAKDVVASMPFYACTRCLRLGRTCKRAPDCKACRGCQRAKIGCEEGTSGRCLFDATKMRRVYDAEAPTAVTEPVGTTAVPRPFLLPPLLVPGHSANTAAVFHEQAEYHMALVRSLEEQCHVAWLAAYRNKRLAEEHRRLDSAGFTELQGTVGRIHLAGLPITLPGDSGHRLHLYLDRLEAEEGQAWLHSVDVDRNASGDPVLGAPATDAADDAEEADVEYADE</sequence>
<name>A0ABR3IZ64_9AGAR</name>
<gene>
    <name evidence="3" type="ORF">HGRIS_011072</name>
</gene>
<feature type="coiled-coil region" evidence="1">
    <location>
        <begin position="283"/>
        <end position="324"/>
    </location>
</feature>
<reference evidence="4" key="1">
    <citation type="submission" date="2024-06" db="EMBL/GenBank/DDBJ databases">
        <title>Multi-omics analyses provide insights into the biosynthesis of the anticancer antibiotic pleurotin in Hohenbuehelia grisea.</title>
        <authorList>
            <person name="Weaver J.A."/>
            <person name="Alberti F."/>
        </authorList>
    </citation>
    <scope>NUCLEOTIDE SEQUENCE [LARGE SCALE GENOMIC DNA]</scope>
    <source>
        <strain evidence="4">T-177</strain>
    </source>
</reference>
<evidence type="ECO:0000256" key="2">
    <source>
        <dbReference type="SAM" id="MobiDB-lite"/>
    </source>
</evidence>
<comment type="caution">
    <text evidence="3">The sequence shown here is derived from an EMBL/GenBank/DDBJ whole genome shotgun (WGS) entry which is preliminary data.</text>
</comment>
<evidence type="ECO:0000313" key="4">
    <source>
        <dbReference type="Proteomes" id="UP001556367"/>
    </source>
</evidence>
<evidence type="ECO:0008006" key="5">
    <source>
        <dbReference type="Google" id="ProtNLM"/>
    </source>
</evidence>
<protein>
    <recommendedName>
        <fullName evidence="5">Zn(2)-C6 fungal-type domain-containing protein</fullName>
    </recommendedName>
</protein>
<proteinExistence type="predicted"/>
<accession>A0ABR3IZ64</accession>
<dbReference type="EMBL" id="JASNQZ010000014">
    <property type="protein sequence ID" value="KAL0948512.1"/>
    <property type="molecule type" value="Genomic_DNA"/>
</dbReference>
<feature type="compositionally biased region" description="Basic residues" evidence="2">
    <location>
        <begin position="354"/>
        <end position="367"/>
    </location>
</feature>